<evidence type="ECO:0000313" key="26">
    <source>
        <dbReference type="EMBL" id="REQ57442.1"/>
    </source>
</evidence>
<comment type="cofactor">
    <cofactor evidence="3">
        <name>Mg(2+)</name>
        <dbReference type="ChEBI" id="CHEBI:18420"/>
    </cofactor>
</comment>
<dbReference type="SMART" id="SM00044">
    <property type="entry name" value="CYCc"/>
    <property type="match status" value="1"/>
</dbReference>
<keyword evidence="11" id="KW-0115">cAMP biosynthesis</keyword>
<dbReference type="GO" id="GO:0008289">
    <property type="term" value="F:lipid binding"/>
    <property type="evidence" value="ECO:0007669"/>
    <property type="project" value="UniProtKB-KW"/>
</dbReference>
<evidence type="ECO:0000256" key="12">
    <source>
        <dbReference type="ARBA" id="ARBA00023121"/>
    </source>
</evidence>
<dbReference type="SUPFAM" id="SSF55073">
    <property type="entry name" value="Nucleotide cyclase"/>
    <property type="match status" value="1"/>
</dbReference>
<comment type="function">
    <text evidence="17">Catalyzes the formation of the second messenger cAMP.</text>
</comment>
<name>A0A045J282_MYCTX</name>
<reference evidence="28 29" key="1">
    <citation type="submission" date="2015-03" db="EMBL/GenBank/DDBJ databases">
        <authorList>
            <consortium name="Pathogen Informatics"/>
        </authorList>
    </citation>
    <scope>NUCLEOTIDE SEQUENCE [LARGE SCALE GENOMIC DNA]</scope>
    <source>
        <strain evidence="21 30">Bir 172</strain>
        <strain evidence="20 32">Bir 185</strain>
        <strain evidence="23 28">D00501624</strain>
        <strain evidence="19 29">H09601792</strain>
    </source>
</reference>
<organism evidence="25 33">
    <name type="scientific">Mycobacterium tuberculosis</name>
    <dbReference type="NCBI Taxonomy" id="1773"/>
    <lineage>
        <taxon>Bacteria</taxon>
        <taxon>Bacillati</taxon>
        <taxon>Actinomycetota</taxon>
        <taxon>Actinomycetes</taxon>
        <taxon>Mycobacteriales</taxon>
        <taxon>Mycobacteriaceae</taxon>
        <taxon>Mycobacterium</taxon>
        <taxon>Mycobacterium tuberculosis complex</taxon>
    </lineage>
</organism>
<evidence type="ECO:0000256" key="11">
    <source>
        <dbReference type="ARBA" id="ARBA00022998"/>
    </source>
</evidence>
<evidence type="ECO:0000313" key="35">
    <source>
        <dbReference type="Proteomes" id="UP000300237"/>
    </source>
</evidence>
<evidence type="ECO:0000313" key="27">
    <source>
        <dbReference type="EMBL" id="VCU49524.1"/>
    </source>
</evidence>
<evidence type="ECO:0000313" key="36">
    <source>
        <dbReference type="Proteomes" id="UP000671119"/>
    </source>
</evidence>
<evidence type="ECO:0000313" key="20">
    <source>
        <dbReference type="EMBL" id="CKR44001.1"/>
    </source>
</evidence>
<dbReference type="InterPro" id="IPR001054">
    <property type="entry name" value="A/G_cyclase"/>
</dbReference>
<dbReference type="InterPro" id="IPR050697">
    <property type="entry name" value="Adenylyl/Guanylyl_Cyclase_3/4"/>
</dbReference>
<evidence type="ECO:0000256" key="4">
    <source>
        <dbReference type="ARBA" id="ARBA00005381"/>
    </source>
</evidence>
<evidence type="ECO:0000313" key="31">
    <source>
        <dbReference type="Proteomes" id="UP000050139"/>
    </source>
</evidence>
<dbReference type="Gene3D" id="3.30.70.1230">
    <property type="entry name" value="Nucleotide cyclase"/>
    <property type="match status" value="1"/>
</dbReference>
<dbReference type="Proteomes" id="UP000048948">
    <property type="component" value="Unassembled WGS sequence"/>
</dbReference>
<dbReference type="Proteomes" id="UP000039217">
    <property type="component" value="Unassembled WGS sequence"/>
</dbReference>
<evidence type="ECO:0000256" key="5">
    <source>
        <dbReference type="ARBA" id="ARBA00011738"/>
    </source>
</evidence>
<reference evidence="25 33" key="5">
    <citation type="submission" date="2017-02" db="EMBL/GenBank/DDBJ databases">
        <title>Protein polymorphisms may explain contrasting epidemiological fitness of two variants of a multidrug-resistant Mycobacterium tuberculosis strain.</title>
        <authorList>
            <person name="Bigi M.M."/>
            <person name="Lopez B."/>
            <person name="Blanco F.C."/>
            <person name="Sasiain M.C."/>
            <person name="De La Barrera S."/>
            <person name="Ritacco V."/>
            <person name="Bigi F."/>
            <person name="Soria M.A."/>
        </authorList>
    </citation>
    <scope>NUCLEOTIDE SEQUENCE [LARGE SCALE GENOMIC DNA]</scope>
    <source>
        <strain evidence="25 33">6548</strain>
    </source>
</reference>
<evidence type="ECO:0000313" key="24">
    <source>
        <dbReference type="EMBL" id="MBP0683154.1"/>
    </source>
</evidence>
<evidence type="ECO:0000256" key="15">
    <source>
        <dbReference type="ARBA" id="ARBA00032597"/>
    </source>
</evidence>
<keyword evidence="7" id="KW-0479">Metal-binding</keyword>
<dbReference type="GO" id="GO:0005524">
    <property type="term" value="F:ATP binding"/>
    <property type="evidence" value="ECO:0007669"/>
    <property type="project" value="UniProtKB-KW"/>
</dbReference>
<evidence type="ECO:0000313" key="29">
    <source>
        <dbReference type="Proteomes" id="UP000046947"/>
    </source>
</evidence>
<accession>A0A045J282</accession>
<evidence type="ECO:0000313" key="34">
    <source>
        <dbReference type="Proteomes" id="UP000256381"/>
    </source>
</evidence>
<gene>
    <name evidence="25" type="ORF">A4S10_01344</name>
    <name evidence="27" type="ORF">DKC2_1346</name>
    <name evidence="26" type="ORF">DSJ38_00480</name>
    <name evidence="23" type="ORF">ERS007661_02206</name>
    <name evidence="19" type="ORF">ERS007688_02594</name>
    <name evidence="21" type="ORF">ERS027646_00685</name>
    <name evidence="20" type="ORF">ERS027659_01412</name>
    <name evidence="22" type="ORF">ERS094118_01881</name>
    <name evidence="24" type="ORF">J8J21_08465</name>
</gene>
<comment type="cofactor">
    <cofactor evidence="2">
        <name>Mn(2+)</name>
        <dbReference type="ChEBI" id="CHEBI:29035"/>
    </cofactor>
</comment>
<keyword evidence="14 25" id="KW-0456">Lyase</keyword>
<dbReference type="GO" id="GO:0004016">
    <property type="term" value="F:adenylate cyclase activity"/>
    <property type="evidence" value="ECO:0007669"/>
    <property type="project" value="UniProtKB-EC"/>
</dbReference>
<evidence type="ECO:0000313" key="22">
    <source>
        <dbReference type="EMBL" id="CLW09157.1"/>
    </source>
</evidence>
<dbReference type="PANTHER" id="PTHR43081:SF19">
    <property type="entry name" value="PH-SENSITIVE ADENYLATE CYCLASE RV1264"/>
    <property type="match status" value="1"/>
</dbReference>
<protein>
    <recommendedName>
        <fullName evidence="6">adenylate cyclase</fullName>
        <ecNumber evidence="6">4.6.1.1</ecNumber>
    </recommendedName>
    <alternativeName>
        <fullName evidence="15">ATP pyrophosphate-lyase</fullName>
    </alternativeName>
    <alternativeName>
        <fullName evidence="16">Adenylyl cyclase</fullName>
    </alternativeName>
</protein>
<comment type="subunit">
    <text evidence="5">Homodimer.</text>
</comment>
<reference evidence="22 31" key="2">
    <citation type="submission" date="2015-03" db="EMBL/GenBank/DDBJ databases">
        <authorList>
            <consortium name="Pathogen Informatics"/>
            <person name="Murphy D."/>
        </authorList>
    </citation>
    <scope>NUCLEOTIDE SEQUENCE [LARGE SCALE GENOMIC DNA]</scope>
    <source>
        <strain evidence="22 31">0268S</strain>
    </source>
</reference>
<evidence type="ECO:0000256" key="2">
    <source>
        <dbReference type="ARBA" id="ARBA00001936"/>
    </source>
</evidence>
<dbReference type="Proteomes" id="UP000189452">
    <property type="component" value="Chromosome"/>
</dbReference>
<evidence type="ECO:0000313" key="33">
    <source>
        <dbReference type="Proteomes" id="UP000189452"/>
    </source>
</evidence>
<dbReference type="OMA" id="FEWSFAG"/>
<evidence type="ECO:0000313" key="25">
    <source>
        <dbReference type="EMBL" id="OMH59181.1"/>
    </source>
</evidence>
<evidence type="ECO:0000256" key="9">
    <source>
        <dbReference type="ARBA" id="ARBA00022840"/>
    </source>
</evidence>
<dbReference type="AlphaFoldDB" id="A0A045J282"/>
<dbReference type="EMBL" id="CNFT01000255">
    <property type="protein sequence ID" value="CKR44001.1"/>
    <property type="molecule type" value="Genomic_DNA"/>
</dbReference>
<dbReference type="EMBL" id="LR027516">
    <property type="protein sequence ID" value="VCU49524.1"/>
    <property type="molecule type" value="Genomic_DNA"/>
</dbReference>
<dbReference type="EMBL" id="COPH01000012">
    <property type="protein sequence ID" value="CLW09157.1"/>
    <property type="molecule type" value="Genomic_DNA"/>
</dbReference>
<dbReference type="EMBL" id="JAGIZI010000010">
    <property type="protein sequence ID" value="MBP0683154.1"/>
    <property type="molecule type" value="Genomic_DNA"/>
</dbReference>
<keyword evidence="13" id="KW-0464">Manganese</keyword>
<evidence type="ECO:0000313" key="23">
    <source>
        <dbReference type="EMBL" id="CNV37406.1"/>
    </source>
</evidence>
<comment type="similarity">
    <text evidence="4">Belongs to the adenylyl cyclase class-3 family.</text>
</comment>
<reference evidence="27 35" key="7">
    <citation type="submission" date="2018-08" db="EMBL/GenBank/DDBJ databases">
        <authorList>
            <person name="Fokvardsen B D."/>
            <person name="Norman A."/>
        </authorList>
    </citation>
    <scope>NUCLEOTIDE SEQUENCE [LARGE SCALE GENOMIC DNA]</scope>
    <source>
        <strain evidence="27 35">DKC2</strain>
    </source>
</reference>
<evidence type="ECO:0000256" key="1">
    <source>
        <dbReference type="ARBA" id="ARBA00001593"/>
    </source>
</evidence>
<keyword evidence="10" id="KW-0460">Magnesium</keyword>
<dbReference type="EMBL" id="QTBD01000007">
    <property type="protein sequence ID" value="REQ57442.1"/>
    <property type="molecule type" value="Genomic_DNA"/>
</dbReference>
<evidence type="ECO:0000256" key="16">
    <source>
        <dbReference type="ARBA" id="ARBA00032637"/>
    </source>
</evidence>
<dbReference type="InterPro" id="IPR029787">
    <property type="entry name" value="Nucleotide_cyclase"/>
</dbReference>
<dbReference type="EMBL" id="CFOH01000449">
    <property type="protein sequence ID" value="CFE57283.1"/>
    <property type="molecule type" value="Genomic_DNA"/>
</dbReference>
<evidence type="ECO:0000259" key="18">
    <source>
        <dbReference type="PROSITE" id="PS50125"/>
    </source>
</evidence>
<dbReference type="EMBL" id="CNGE01000077">
    <property type="protein sequence ID" value="CKR79607.1"/>
    <property type="molecule type" value="Genomic_DNA"/>
</dbReference>
<dbReference type="GO" id="GO:0006171">
    <property type="term" value="P:cAMP biosynthetic process"/>
    <property type="evidence" value="ECO:0007669"/>
    <property type="project" value="UniProtKB-KW"/>
</dbReference>
<dbReference type="GO" id="GO:0046872">
    <property type="term" value="F:metal ion binding"/>
    <property type="evidence" value="ECO:0007669"/>
    <property type="project" value="UniProtKB-KW"/>
</dbReference>
<evidence type="ECO:0000256" key="3">
    <source>
        <dbReference type="ARBA" id="ARBA00001946"/>
    </source>
</evidence>
<dbReference type="PROSITE" id="PS50125">
    <property type="entry name" value="GUANYLATE_CYCLASE_2"/>
    <property type="match status" value="1"/>
</dbReference>
<sequence>MTDHVREADDANIDDLLGDLGGTARAERAKLVEWLLEQGITPDEIRATNPPLLLATRHLVGDDGTYVSAREISENYGVDLELLQRVQRAVGLARVDDPDAVVHMRADGEAAARAQRFVELGLNPDQVVLVVRVLAEGLSHAAEAMRYTALEAIMRPGATELDIAKGSQALVSQIVPLLGPMIQDMLFMQLRHMMETEAVNAGERAAGKPLPGARQVTVAFADLVGFTQLGEVVSAEELGHLAGRLAGLARDLTAPPVWFIKTIGDAVMLVCPDPAPLLDTVLKLVEVVDTDNNFPRLRAGVASGMAVSRAGDWFGSPVNVASRVTGVARPGAVLVADSVREALGDAPEADGFQWSFAGPRRLRGIRGDVRLFRVRRGATRTGSGGAAQDDDLAGSSP</sequence>
<reference evidence="26" key="6">
    <citation type="submission" date="2018-07" db="EMBL/GenBank/DDBJ databases">
        <authorList>
            <person name="Shah S."/>
            <person name="Brown T."/>
            <person name="Auld S."/>
            <person name="Bratton K."/>
            <person name="Narechania A."/>
            <person name="Mathema B."/>
            <person name="Gandhi N."/>
        </authorList>
    </citation>
    <scope>NUCLEOTIDE SEQUENCE</scope>
    <source>
        <strain evidence="26">32301_S10</strain>
    </source>
</reference>
<dbReference type="RefSeq" id="WP_003406372.1">
    <property type="nucleotide sequence ID" value="NZ_AP017901.1"/>
</dbReference>
<dbReference type="Proteomes" id="UP000671119">
    <property type="component" value="Unassembled WGS sequence"/>
</dbReference>
<feature type="domain" description="Guanylate cyclase" evidence="18">
    <location>
        <begin position="217"/>
        <end position="325"/>
    </location>
</feature>
<evidence type="ECO:0000313" key="32">
    <source>
        <dbReference type="Proteomes" id="UP000050164"/>
    </source>
</evidence>
<evidence type="ECO:0000256" key="7">
    <source>
        <dbReference type="ARBA" id="ARBA00022723"/>
    </source>
</evidence>
<dbReference type="PANTHER" id="PTHR43081">
    <property type="entry name" value="ADENYLATE CYCLASE, TERMINAL-DIFFERENTIATION SPECIFIC-RELATED"/>
    <property type="match status" value="1"/>
</dbReference>
<evidence type="ECO:0000313" key="19">
    <source>
        <dbReference type="EMBL" id="CFE57283.1"/>
    </source>
</evidence>
<keyword evidence="8" id="KW-0547">Nucleotide-binding</keyword>
<dbReference type="Proteomes" id="UP000050164">
    <property type="component" value="Unassembled WGS sequence"/>
</dbReference>
<evidence type="ECO:0000313" key="21">
    <source>
        <dbReference type="EMBL" id="CKR79607.1"/>
    </source>
</evidence>
<evidence type="ECO:0000256" key="8">
    <source>
        <dbReference type="ARBA" id="ARBA00022741"/>
    </source>
</evidence>
<dbReference type="Proteomes" id="UP000050139">
    <property type="component" value="Unassembled WGS sequence"/>
</dbReference>
<dbReference type="Proteomes" id="UP000256381">
    <property type="component" value="Unassembled WGS sequence"/>
</dbReference>
<dbReference type="Proteomes" id="UP000046947">
    <property type="component" value="Unassembled WGS sequence"/>
</dbReference>
<dbReference type="Proteomes" id="UP000300237">
    <property type="component" value="Chromosome"/>
</dbReference>
<comment type="catalytic activity">
    <reaction evidence="1">
        <text>ATP = 3',5'-cyclic AMP + diphosphate</text>
        <dbReference type="Rhea" id="RHEA:15389"/>
        <dbReference type="ChEBI" id="CHEBI:30616"/>
        <dbReference type="ChEBI" id="CHEBI:33019"/>
        <dbReference type="ChEBI" id="CHEBI:58165"/>
        <dbReference type="EC" id="4.6.1.1"/>
    </reaction>
</comment>
<dbReference type="Pfam" id="PF00211">
    <property type="entry name" value="Guanylate_cyc"/>
    <property type="match status" value="1"/>
</dbReference>
<dbReference type="FunFam" id="3.30.70.1230:FF:000076">
    <property type="entry name" value="pH-sensitive adenylate cyclase Rv1264"/>
    <property type="match status" value="1"/>
</dbReference>
<reference evidence="25 33" key="3">
    <citation type="submission" date="2016-04" db="EMBL/GenBank/DDBJ databases">
        <authorList>
            <person name="Bigi M."/>
            <person name="Bigi F."/>
            <person name="Soria M.A."/>
        </authorList>
    </citation>
    <scope>NUCLEOTIDE SEQUENCE [LARGE SCALE GENOMIC DNA]</scope>
    <source>
        <strain evidence="25 33">6548</strain>
    </source>
</reference>
<keyword evidence="9" id="KW-0067">ATP-binding</keyword>
<evidence type="ECO:0000256" key="10">
    <source>
        <dbReference type="ARBA" id="ARBA00022842"/>
    </source>
</evidence>
<evidence type="ECO:0000313" key="28">
    <source>
        <dbReference type="Proteomes" id="UP000039217"/>
    </source>
</evidence>
<dbReference type="SMR" id="A0A045J282"/>
<dbReference type="EMBL" id="CQQC01000735">
    <property type="protein sequence ID" value="CNV37406.1"/>
    <property type="molecule type" value="Genomic_DNA"/>
</dbReference>
<dbReference type="EC" id="4.6.1.1" evidence="6"/>
<reference evidence="26 34" key="4">
    <citation type="journal article" date="2017" name="N. Engl. J. Med.">
        <title>Transmission of Extensively Drug-Resistant Tuberculosis in South Africa.</title>
        <authorList>
            <person name="Shah N.S."/>
            <person name="Auld S.C."/>
            <person name="Brust J.C."/>
            <person name="Mathema B."/>
            <person name="Ismail N."/>
            <person name="Moodley P."/>
            <person name="Mlisana K."/>
            <person name="Allana S."/>
            <person name="Campbell A."/>
            <person name="Mthiyane T."/>
            <person name="Morris N."/>
            <person name="Mpangase P."/>
            <person name="van der Meulen H."/>
            <person name="Omar S.V."/>
            <person name="Brown T.S."/>
            <person name="Narechania A."/>
            <person name="Shaskina E."/>
            <person name="Kapwata T."/>
            <person name="Kreiswirth B."/>
            <person name="Gandhi N.R."/>
        </authorList>
    </citation>
    <scope>NUCLEOTIDE SEQUENCE [LARGE SCALE GENOMIC DNA]</scope>
    <source>
        <strain evidence="26 34">32301_S10</strain>
    </source>
</reference>
<evidence type="ECO:0000256" key="6">
    <source>
        <dbReference type="ARBA" id="ARBA00012201"/>
    </source>
</evidence>
<evidence type="ECO:0000313" key="30">
    <source>
        <dbReference type="Proteomes" id="UP000048948"/>
    </source>
</evidence>
<dbReference type="EMBL" id="LWDQ01000001">
    <property type="protein sequence ID" value="OMH59181.1"/>
    <property type="molecule type" value="Genomic_DNA"/>
</dbReference>
<keyword evidence="12" id="KW-0446">Lipid-binding</keyword>
<dbReference type="CDD" id="cd07556">
    <property type="entry name" value="Nucleotidyl_cyc_III"/>
    <property type="match status" value="1"/>
</dbReference>
<evidence type="ECO:0000256" key="17">
    <source>
        <dbReference type="ARBA" id="ARBA00054451"/>
    </source>
</evidence>
<evidence type="ECO:0000256" key="13">
    <source>
        <dbReference type="ARBA" id="ARBA00023211"/>
    </source>
</evidence>
<dbReference type="GO" id="GO:0035556">
    <property type="term" value="P:intracellular signal transduction"/>
    <property type="evidence" value="ECO:0007669"/>
    <property type="project" value="InterPro"/>
</dbReference>
<dbReference type="Pfam" id="PF16701">
    <property type="entry name" value="Ad_Cy_reg"/>
    <property type="match status" value="1"/>
</dbReference>
<evidence type="ECO:0000256" key="14">
    <source>
        <dbReference type="ARBA" id="ARBA00023239"/>
    </source>
</evidence>
<dbReference type="InterPro" id="IPR032026">
    <property type="entry name" value="Ad_Cy_reg"/>
</dbReference>
<proteinExistence type="inferred from homology"/>
<reference evidence="24 36" key="8">
    <citation type="submission" date="2021-03" db="EMBL/GenBank/DDBJ databases">
        <title>Whole Genome Sequencing of Mycobacterium tuberculosis clinical isolates from Arunachal Pradesh, India.</title>
        <authorList>
            <person name="Singh S."/>
            <person name="Mudliar S.R."/>
            <person name="Kulsum U."/>
            <person name="Rufai S.B."/>
            <person name="Singh P.K."/>
            <person name="Umpo M."/>
            <person name="Nyori M."/>
        </authorList>
    </citation>
    <scope>NUCLEOTIDE SEQUENCE [LARGE SCALE GENOMIC DNA]</scope>
    <source>
        <strain evidence="24 36">OMICS/BPL/0142/20/SP</strain>
    </source>
</reference>